<dbReference type="PANTHER" id="PTHR11863">
    <property type="entry name" value="STEROL DESATURASE"/>
    <property type="match status" value="1"/>
</dbReference>
<dbReference type="EMBL" id="JACCHU010000001">
    <property type="protein sequence ID" value="NYT52051.1"/>
    <property type="molecule type" value="Genomic_DNA"/>
</dbReference>
<dbReference type="InterPro" id="IPR006694">
    <property type="entry name" value="Fatty_acid_hydroxylase"/>
</dbReference>
<dbReference type="Pfam" id="PF04116">
    <property type="entry name" value="FA_hydroxylase"/>
    <property type="match status" value="1"/>
</dbReference>
<feature type="domain" description="Fatty acid hydroxylase" evidence="6">
    <location>
        <begin position="114"/>
        <end position="260"/>
    </location>
</feature>
<dbReference type="GO" id="GO:0008610">
    <property type="term" value="P:lipid biosynthetic process"/>
    <property type="evidence" value="ECO:0007669"/>
    <property type="project" value="InterPro"/>
</dbReference>
<dbReference type="GO" id="GO:0016491">
    <property type="term" value="F:oxidoreductase activity"/>
    <property type="evidence" value="ECO:0007669"/>
    <property type="project" value="InterPro"/>
</dbReference>
<keyword evidence="2 5" id="KW-0812">Transmembrane</keyword>
<evidence type="ECO:0000256" key="5">
    <source>
        <dbReference type="SAM" id="Phobius"/>
    </source>
</evidence>
<gene>
    <name evidence="7" type="ORF">H0A74_00450</name>
</gene>
<comment type="subcellular location">
    <subcellularLocation>
        <location evidence="1">Membrane</location>
    </subcellularLocation>
</comment>
<dbReference type="GO" id="GO:0005506">
    <property type="term" value="F:iron ion binding"/>
    <property type="evidence" value="ECO:0007669"/>
    <property type="project" value="InterPro"/>
</dbReference>
<dbReference type="AlphaFoldDB" id="A0A853GBY5"/>
<dbReference type="Proteomes" id="UP000525329">
    <property type="component" value="Unassembled WGS sequence"/>
</dbReference>
<evidence type="ECO:0000313" key="8">
    <source>
        <dbReference type="Proteomes" id="UP000525329"/>
    </source>
</evidence>
<protein>
    <submittedName>
        <fullName evidence="7">Sterol desaturase family protein</fullName>
    </submittedName>
</protein>
<name>A0A853GBY5_9GAMM</name>
<feature type="transmembrane region" description="Helical" evidence="5">
    <location>
        <begin position="98"/>
        <end position="119"/>
    </location>
</feature>
<sequence>MLMEINLFEYLIDPHRRIYWLFLLTSLMIAFIFLKLHPKQQRIVLSKKLWLHPSSLLDYSYFIFSVFFRVMIISPVVISTKEVALFVNIVLLNQYGFVRIETLSYTEVMVLFTIILFILSDFTRYWLHRLLHFVPWLWVFHKVHHSAKVLNPLTFYRVHPIEFLLFGFRYSLSIGCVTGVFVFLFGSLVNIYDILGVNLFVFIFSLLGSNLRHSHIKLGFGNVIELFLISPLQHQIHHSKNHINTNFGGFLSVWDYLFGTLILSKNITNIKFGLEKTQMKNFQSLKDLLFLPFIVTYKQIKK</sequence>
<evidence type="ECO:0000256" key="1">
    <source>
        <dbReference type="ARBA" id="ARBA00004370"/>
    </source>
</evidence>
<keyword evidence="3 5" id="KW-1133">Transmembrane helix</keyword>
<organism evidence="7 8">
    <name type="scientific">Candidatus Vesicomyosocius endoextente</name>
    <dbReference type="NCBI Taxonomy" id="2738853"/>
    <lineage>
        <taxon>Bacteria</taxon>
        <taxon>Pseudomonadati</taxon>
        <taxon>Pseudomonadota</taxon>
        <taxon>Gammaproteobacteria</taxon>
        <taxon>Candidatus Pseudothioglobaceae</taxon>
        <taxon>Candidatus Vesicomyidisocius</taxon>
    </lineage>
</organism>
<dbReference type="InterPro" id="IPR050307">
    <property type="entry name" value="Sterol_Desaturase_Related"/>
</dbReference>
<keyword evidence="4 5" id="KW-0472">Membrane</keyword>
<evidence type="ECO:0000313" key="7">
    <source>
        <dbReference type="EMBL" id="NYT52051.1"/>
    </source>
</evidence>
<comment type="caution">
    <text evidence="7">The sequence shown here is derived from an EMBL/GenBank/DDBJ whole genome shotgun (WGS) entry which is preliminary data.</text>
</comment>
<evidence type="ECO:0000259" key="6">
    <source>
        <dbReference type="Pfam" id="PF04116"/>
    </source>
</evidence>
<accession>A0A853GBY5</accession>
<feature type="transmembrane region" description="Helical" evidence="5">
    <location>
        <begin position="18"/>
        <end position="36"/>
    </location>
</feature>
<feature type="transmembrane region" description="Helical" evidence="5">
    <location>
        <begin position="56"/>
        <end position="78"/>
    </location>
</feature>
<feature type="transmembrane region" description="Helical" evidence="5">
    <location>
        <begin position="191"/>
        <end position="208"/>
    </location>
</feature>
<evidence type="ECO:0000256" key="3">
    <source>
        <dbReference type="ARBA" id="ARBA00022989"/>
    </source>
</evidence>
<evidence type="ECO:0000256" key="2">
    <source>
        <dbReference type="ARBA" id="ARBA00022692"/>
    </source>
</evidence>
<proteinExistence type="predicted"/>
<reference evidence="7 8" key="1">
    <citation type="submission" date="2020-05" db="EMBL/GenBank/DDBJ databases">
        <title>Horizontal transmission and recombination maintain forever young bacterial symbiont genomes.</title>
        <authorList>
            <person name="Russell S.L."/>
            <person name="Pepper-Tunick E."/>
            <person name="Svedberg J."/>
            <person name="Byrne A."/>
            <person name="Ruelas Castillo J."/>
            <person name="Vollmers C."/>
            <person name="Beinart R.A."/>
            <person name="Corbett-Detig R."/>
        </authorList>
    </citation>
    <scope>NUCLEOTIDE SEQUENCE [LARGE SCALE GENOMIC DNA]</scope>
    <source>
        <strain evidence="7">Monterey_2004</strain>
    </source>
</reference>
<dbReference type="GO" id="GO:0016020">
    <property type="term" value="C:membrane"/>
    <property type="evidence" value="ECO:0007669"/>
    <property type="project" value="UniProtKB-SubCell"/>
</dbReference>
<evidence type="ECO:0000256" key="4">
    <source>
        <dbReference type="ARBA" id="ARBA00023136"/>
    </source>
</evidence>
<feature type="transmembrane region" description="Helical" evidence="5">
    <location>
        <begin position="163"/>
        <end position="185"/>
    </location>
</feature>